<proteinExistence type="predicted"/>
<dbReference type="OrthoDB" id="10250340at2759"/>
<evidence type="ECO:0008006" key="3">
    <source>
        <dbReference type="Google" id="ProtNLM"/>
    </source>
</evidence>
<protein>
    <recommendedName>
        <fullName evidence="3">Thioredoxin domain-containing protein</fullName>
    </recommendedName>
</protein>
<dbReference type="AlphaFoldDB" id="A2EHR3"/>
<dbReference type="SUPFAM" id="SSF52833">
    <property type="entry name" value="Thioredoxin-like"/>
    <property type="match status" value="1"/>
</dbReference>
<evidence type="ECO:0000313" key="1">
    <source>
        <dbReference type="EMBL" id="EAY07753.1"/>
    </source>
</evidence>
<accession>A2EHR3</accession>
<dbReference type="SMR" id="A2EHR3"/>
<dbReference type="eggNOG" id="ENOG502SDWA">
    <property type="taxonomic scope" value="Eukaryota"/>
</dbReference>
<dbReference type="RefSeq" id="XP_001319976.1">
    <property type="nucleotide sequence ID" value="XM_001319941.1"/>
</dbReference>
<reference evidence="1" key="1">
    <citation type="submission" date="2006-10" db="EMBL/GenBank/DDBJ databases">
        <authorList>
            <person name="Amadeo P."/>
            <person name="Zhao Q."/>
            <person name="Wortman J."/>
            <person name="Fraser-Liggett C."/>
            <person name="Carlton J."/>
        </authorList>
    </citation>
    <scope>NUCLEOTIDE SEQUENCE</scope>
    <source>
        <strain evidence="1">G3</strain>
    </source>
</reference>
<dbReference type="KEGG" id="tva:4765648"/>
<name>A2EHR3_TRIV3</name>
<reference evidence="1" key="2">
    <citation type="journal article" date="2007" name="Science">
        <title>Draft genome sequence of the sexually transmitted pathogen Trichomonas vaginalis.</title>
        <authorList>
            <person name="Carlton J.M."/>
            <person name="Hirt R.P."/>
            <person name="Silva J.C."/>
            <person name="Delcher A.L."/>
            <person name="Schatz M."/>
            <person name="Zhao Q."/>
            <person name="Wortman J.R."/>
            <person name="Bidwell S.L."/>
            <person name="Alsmark U.C.M."/>
            <person name="Besteiro S."/>
            <person name="Sicheritz-Ponten T."/>
            <person name="Noel C.J."/>
            <person name="Dacks J.B."/>
            <person name="Foster P.G."/>
            <person name="Simillion C."/>
            <person name="Van de Peer Y."/>
            <person name="Miranda-Saavedra D."/>
            <person name="Barton G.J."/>
            <person name="Westrop G.D."/>
            <person name="Mueller S."/>
            <person name="Dessi D."/>
            <person name="Fiori P.L."/>
            <person name="Ren Q."/>
            <person name="Paulsen I."/>
            <person name="Zhang H."/>
            <person name="Bastida-Corcuera F.D."/>
            <person name="Simoes-Barbosa A."/>
            <person name="Brown M.T."/>
            <person name="Hayes R.D."/>
            <person name="Mukherjee M."/>
            <person name="Okumura C.Y."/>
            <person name="Schneider R."/>
            <person name="Smith A.J."/>
            <person name="Vanacova S."/>
            <person name="Villalvazo M."/>
            <person name="Haas B.J."/>
            <person name="Pertea M."/>
            <person name="Feldblyum T.V."/>
            <person name="Utterback T.R."/>
            <person name="Shu C.L."/>
            <person name="Osoegawa K."/>
            <person name="de Jong P.J."/>
            <person name="Hrdy I."/>
            <person name="Horvathova L."/>
            <person name="Zubacova Z."/>
            <person name="Dolezal P."/>
            <person name="Malik S.B."/>
            <person name="Logsdon J.M. Jr."/>
            <person name="Henze K."/>
            <person name="Gupta A."/>
            <person name="Wang C.C."/>
            <person name="Dunne R.L."/>
            <person name="Upcroft J.A."/>
            <person name="Upcroft P."/>
            <person name="White O."/>
            <person name="Salzberg S.L."/>
            <person name="Tang P."/>
            <person name="Chiu C.-H."/>
            <person name="Lee Y.-S."/>
            <person name="Embley T.M."/>
            <person name="Coombs G.H."/>
            <person name="Mottram J.C."/>
            <person name="Tachezy J."/>
            <person name="Fraser-Liggett C.M."/>
            <person name="Johnson P.J."/>
        </authorList>
    </citation>
    <scope>NUCLEOTIDE SEQUENCE [LARGE SCALE GENOMIC DNA]</scope>
    <source>
        <strain evidence="1">G3</strain>
    </source>
</reference>
<dbReference type="VEuPathDB" id="TrichDB:TVAGG3_0077330"/>
<organism evidence="1 2">
    <name type="scientific">Trichomonas vaginalis (strain ATCC PRA-98 / G3)</name>
    <dbReference type="NCBI Taxonomy" id="412133"/>
    <lineage>
        <taxon>Eukaryota</taxon>
        <taxon>Metamonada</taxon>
        <taxon>Parabasalia</taxon>
        <taxon>Trichomonadida</taxon>
        <taxon>Trichomonadidae</taxon>
        <taxon>Trichomonas</taxon>
    </lineage>
</organism>
<dbReference type="OMA" id="CCFAEPF"/>
<sequence>MTDFTGNTSEEVLNAIKEAKKSKDKPFICLCFYHIVLPPSLFTAKLFDKIRKNYSSDTVGQIFIVDAIKSNELATKYGVIPTPAIVILWKGEPLLIRRPGWDDANKILGCMKEDEWLSILRFVAGLPREEDRKFLSVNIL</sequence>
<keyword evidence="2" id="KW-1185">Reference proteome</keyword>
<dbReference type="InParanoid" id="A2EHR3"/>
<evidence type="ECO:0000313" key="2">
    <source>
        <dbReference type="Proteomes" id="UP000001542"/>
    </source>
</evidence>
<dbReference type="Proteomes" id="UP000001542">
    <property type="component" value="Unassembled WGS sequence"/>
</dbReference>
<dbReference type="Gene3D" id="3.40.30.10">
    <property type="entry name" value="Glutaredoxin"/>
    <property type="match status" value="1"/>
</dbReference>
<gene>
    <name evidence="1" type="ORF">TVAG_000370</name>
</gene>
<dbReference type="VEuPathDB" id="TrichDB:TVAG_000370"/>
<dbReference type="InterPro" id="IPR036249">
    <property type="entry name" value="Thioredoxin-like_sf"/>
</dbReference>
<dbReference type="EMBL" id="DS113392">
    <property type="protein sequence ID" value="EAY07753.1"/>
    <property type="molecule type" value="Genomic_DNA"/>
</dbReference>